<dbReference type="EMBL" id="ADLS01000028">
    <property type="protein sequence ID" value="EGX68893.1"/>
    <property type="molecule type" value="Genomic_DNA"/>
</dbReference>
<evidence type="ECO:0008006" key="4">
    <source>
        <dbReference type="Google" id="ProtNLM"/>
    </source>
</evidence>
<name>G1WKW7_9ACTN</name>
<proteinExistence type="predicted"/>
<gene>
    <name evidence="2" type="ORF">HMPREF9452_01980</name>
</gene>
<evidence type="ECO:0000313" key="2">
    <source>
        <dbReference type="EMBL" id="EGX68893.1"/>
    </source>
</evidence>
<reference evidence="2 3" key="1">
    <citation type="submission" date="2011-06" db="EMBL/GenBank/DDBJ databases">
        <title>The Genome Sequence of Collinsella tanakaei YIT 12063.</title>
        <authorList>
            <consortium name="The Broad Institute Genome Sequencing Platform"/>
            <person name="Earl A."/>
            <person name="Ward D."/>
            <person name="Feldgarden M."/>
            <person name="Gevers D."/>
            <person name="Morotomi M."/>
            <person name="Young S.K."/>
            <person name="Zeng Q."/>
            <person name="Gargeya S."/>
            <person name="Fitzgerald M."/>
            <person name="Haas B."/>
            <person name="Abouelleil A."/>
            <person name="Alvarado L."/>
            <person name="Arachchi H.M."/>
            <person name="Berlin A."/>
            <person name="Brown A."/>
            <person name="Chapman S.B."/>
            <person name="Chen Z."/>
            <person name="Dunbar C."/>
            <person name="Freedman E."/>
            <person name="Gearin G."/>
            <person name="Gellesch M."/>
            <person name="Goldberg J."/>
            <person name="Griggs A."/>
            <person name="Gujja S."/>
            <person name="Heiman D."/>
            <person name="Howarth C."/>
            <person name="Larson L."/>
            <person name="Lui A."/>
            <person name="MacDonald P.J.P."/>
            <person name="Mehta T."/>
            <person name="Montmayeur A."/>
            <person name="Murphy C."/>
            <person name="Neiman D."/>
            <person name="Pearson M."/>
            <person name="Priest M."/>
            <person name="Roberts A."/>
            <person name="Saif S."/>
            <person name="Shea T."/>
            <person name="Shenoy N."/>
            <person name="Sisk P."/>
            <person name="Stolte C."/>
            <person name="Sykes S."/>
            <person name="Wortman J."/>
            <person name="Nusbaum C."/>
            <person name="Birren B."/>
        </authorList>
    </citation>
    <scope>NUCLEOTIDE SEQUENCE [LARGE SCALE GENOMIC DNA]</scope>
    <source>
        <strain evidence="2 3">YIT 12063</strain>
    </source>
</reference>
<dbReference type="Proteomes" id="UP000004830">
    <property type="component" value="Unassembled WGS sequence"/>
</dbReference>
<evidence type="ECO:0000313" key="3">
    <source>
        <dbReference type="Proteomes" id="UP000004830"/>
    </source>
</evidence>
<keyword evidence="3" id="KW-1185">Reference proteome</keyword>
<evidence type="ECO:0000256" key="1">
    <source>
        <dbReference type="SAM" id="MobiDB-lite"/>
    </source>
</evidence>
<dbReference type="eggNOG" id="ENOG5031TMR">
    <property type="taxonomic scope" value="Bacteria"/>
</dbReference>
<feature type="region of interest" description="Disordered" evidence="1">
    <location>
        <begin position="133"/>
        <end position="178"/>
    </location>
</feature>
<dbReference type="STRING" id="742742.HMPREF9452_01980"/>
<organism evidence="2 3">
    <name type="scientific">Collinsella tanakaei YIT 12063</name>
    <dbReference type="NCBI Taxonomy" id="742742"/>
    <lineage>
        <taxon>Bacteria</taxon>
        <taxon>Bacillati</taxon>
        <taxon>Actinomycetota</taxon>
        <taxon>Coriobacteriia</taxon>
        <taxon>Coriobacteriales</taxon>
        <taxon>Coriobacteriaceae</taxon>
        <taxon>Collinsella</taxon>
    </lineage>
</organism>
<feature type="compositionally biased region" description="Low complexity" evidence="1">
    <location>
        <begin position="133"/>
        <end position="154"/>
    </location>
</feature>
<accession>G1WKW7</accession>
<sequence length="210" mass="22658">MRLTNRDEMSGETRGLGGYLAEERSRLFDGASPKKREQMLAAERTREVYRAWNAVCAHTREGSHATGLHYRPEPNELIVYMDSAAWTQEMTMLREIIRARMAATGVDVAGLVFMTSKEGYASRASSAAAAGTAAGTSGSADSPAKGPAGSSSARRAAKTPPPHKDLTPAESAVIDREVSGIKDQRLQEALKSAMKASFEWRKGLDAQNKA</sequence>
<feature type="compositionally biased region" description="Basic and acidic residues" evidence="1">
    <location>
        <begin position="162"/>
        <end position="178"/>
    </location>
</feature>
<comment type="caution">
    <text evidence="2">The sequence shown here is derived from an EMBL/GenBank/DDBJ whole genome shotgun (WGS) entry which is preliminary data.</text>
</comment>
<protein>
    <recommendedName>
        <fullName evidence="4">DUF721 domain-containing protein</fullName>
    </recommendedName>
</protein>
<dbReference type="HOGENOM" id="CLU_1308362_0_0_11"/>
<dbReference type="PATRIC" id="fig|742742.3.peg.1963"/>
<dbReference type="AlphaFoldDB" id="G1WKW7"/>